<accession>A0A9P4UJB9</accession>
<evidence type="ECO:0000313" key="2">
    <source>
        <dbReference type="Proteomes" id="UP000799764"/>
    </source>
</evidence>
<comment type="caution">
    <text evidence="1">The sequence shown here is derived from an EMBL/GenBank/DDBJ whole genome shotgun (WGS) entry which is preliminary data.</text>
</comment>
<name>A0A9P4UJB9_9PLEO</name>
<organism evidence="1 2">
    <name type="scientific">Karstenula rhodostoma CBS 690.94</name>
    <dbReference type="NCBI Taxonomy" id="1392251"/>
    <lineage>
        <taxon>Eukaryota</taxon>
        <taxon>Fungi</taxon>
        <taxon>Dikarya</taxon>
        <taxon>Ascomycota</taxon>
        <taxon>Pezizomycotina</taxon>
        <taxon>Dothideomycetes</taxon>
        <taxon>Pleosporomycetidae</taxon>
        <taxon>Pleosporales</taxon>
        <taxon>Massarineae</taxon>
        <taxon>Didymosphaeriaceae</taxon>
        <taxon>Karstenula</taxon>
    </lineage>
</organism>
<dbReference type="Proteomes" id="UP000799764">
    <property type="component" value="Unassembled WGS sequence"/>
</dbReference>
<dbReference type="AlphaFoldDB" id="A0A9P4UJB9"/>
<evidence type="ECO:0000313" key="1">
    <source>
        <dbReference type="EMBL" id="KAF2452030.1"/>
    </source>
</evidence>
<keyword evidence="2" id="KW-1185">Reference proteome</keyword>
<gene>
    <name evidence="1" type="ORF">P171DRAFT_16989</name>
</gene>
<dbReference type="EMBL" id="MU001492">
    <property type="protein sequence ID" value="KAF2452030.1"/>
    <property type="molecule type" value="Genomic_DNA"/>
</dbReference>
<proteinExistence type="predicted"/>
<protein>
    <submittedName>
        <fullName evidence="1">Uncharacterized protein</fullName>
    </submittedName>
</protein>
<reference evidence="1" key="1">
    <citation type="journal article" date="2020" name="Stud. Mycol.">
        <title>101 Dothideomycetes genomes: a test case for predicting lifestyles and emergence of pathogens.</title>
        <authorList>
            <person name="Haridas S."/>
            <person name="Albert R."/>
            <person name="Binder M."/>
            <person name="Bloem J."/>
            <person name="Labutti K."/>
            <person name="Salamov A."/>
            <person name="Andreopoulos B."/>
            <person name="Baker S."/>
            <person name="Barry K."/>
            <person name="Bills G."/>
            <person name="Bluhm B."/>
            <person name="Cannon C."/>
            <person name="Castanera R."/>
            <person name="Culley D."/>
            <person name="Daum C."/>
            <person name="Ezra D."/>
            <person name="Gonzalez J."/>
            <person name="Henrissat B."/>
            <person name="Kuo A."/>
            <person name="Liang C."/>
            <person name="Lipzen A."/>
            <person name="Lutzoni F."/>
            <person name="Magnuson J."/>
            <person name="Mondo S."/>
            <person name="Nolan M."/>
            <person name="Ohm R."/>
            <person name="Pangilinan J."/>
            <person name="Park H.-J."/>
            <person name="Ramirez L."/>
            <person name="Alfaro M."/>
            <person name="Sun H."/>
            <person name="Tritt A."/>
            <person name="Yoshinaga Y."/>
            <person name="Zwiers L.-H."/>
            <person name="Turgeon B."/>
            <person name="Goodwin S."/>
            <person name="Spatafora J."/>
            <person name="Crous P."/>
            <person name="Grigoriev I."/>
        </authorList>
    </citation>
    <scope>NUCLEOTIDE SEQUENCE</scope>
    <source>
        <strain evidence="1">CBS 690.94</strain>
    </source>
</reference>
<sequence length="150" mass="16421">MAMRTSRVCEASMCWRLSTALVSSSSLAISRYCSDCSTISNAHTASAQVPALGVSFCREPPPPPFSCAIPISRTHFRRRCSFDSQKHCLLRTAPPASGLPNAYPYNRAHAAFFSGNSATAVHLAEDRLSCCRISCLPRFKHSRTLPPPIY</sequence>